<name>A0AAW1JF85_POPJA</name>
<evidence type="ECO:0000313" key="1">
    <source>
        <dbReference type="EMBL" id="KAK9702037.1"/>
    </source>
</evidence>
<gene>
    <name evidence="1" type="ORF">QE152_g30207</name>
</gene>
<sequence>MTVFIFFIISVTSAVQPPPLSLIRLDGRRILSIKFDRLSKLSRGSKFGKILAGMRSESIQLKVNVIE</sequence>
<dbReference type="AlphaFoldDB" id="A0AAW1JF85"/>
<protein>
    <submittedName>
        <fullName evidence="1">Uncharacterized protein</fullName>
    </submittedName>
</protein>
<comment type="caution">
    <text evidence="1">The sequence shown here is derived from an EMBL/GenBank/DDBJ whole genome shotgun (WGS) entry which is preliminary data.</text>
</comment>
<keyword evidence="2" id="KW-1185">Reference proteome</keyword>
<accession>A0AAW1JF85</accession>
<dbReference type="EMBL" id="JASPKY010000401">
    <property type="protein sequence ID" value="KAK9702037.1"/>
    <property type="molecule type" value="Genomic_DNA"/>
</dbReference>
<organism evidence="1 2">
    <name type="scientific">Popillia japonica</name>
    <name type="common">Japanese beetle</name>
    <dbReference type="NCBI Taxonomy" id="7064"/>
    <lineage>
        <taxon>Eukaryota</taxon>
        <taxon>Metazoa</taxon>
        <taxon>Ecdysozoa</taxon>
        <taxon>Arthropoda</taxon>
        <taxon>Hexapoda</taxon>
        <taxon>Insecta</taxon>
        <taxon>Pterygota</taxon>
        <taxon>Neoptera</taxon>
        <taxon>Endopterygota</taxon>
        <taxon>Coleoptera</taxon>
        <taxon>Polyphaga</taxon>
        <taxon>Scarabaeiformia</taxon>
        <taxon>Scarabaeidae</taxon>
        <taxon>Rutelinae</taxon>
        <taxon>Popillia</taxon>
    </lineage>
</organism>
<dbReference type="Proteomes" id="UP001458880">
    <property type="component" value="Unassembled WGS sequence"/>
</dbReference>
<reference evidence="1 2" key="1">
    <citation type="journal article" date="2024" name="BMC Genomics">
        <title>De novo assembly and annotation of Popillia japonica's genome with initial clues to its potential as an invasive pest.</title>
        <authorList>
            <person name="Cucini C."/>
            <person name="Boschi S."/>
            <person name="Funari R."/>
            <person name="Cardaioli E."/>
            <person name="Iannotti N."/>
            <person name="Marturano G."/>
            <person name="Paoli F."/>
            <person name="Bruttini M."/>
            <person name="Carapelli A."/>
            <person name="Frati F."/>
            <person name="Nardi F."/>
        </authorList>
    </citation>
    <scope>NUCLEOTIDE SEQUENCE [LARGE SCALE GENOMIC DNA]</scope>
    <source>
        <strain evidence="1">DMR45628</strain>
    </source>
</reference>
<evidence type="ECO:0000313" key="2">
    <source>
        <dbReference type="Proteomes" id="UP001458880"/>
    </source>
</evidence>
<proteinExistence type="predicted"/>